<dbReference type="SUPFAM" id="SSF56112">
    <property type="entry name" value="Protein kinase-like (PK-like)"/>
    <property type="match status" value="1"/>
</dbReference>
<gene>
    <name evidence="2" type="ORF">BKA15_002568</name>
</gene>
<organism evidence="2 3">
    <name type="scientific">Microlunatus parietis</name>
    <dbReference type="NCBI Taxonomy" id="682979"/>
    <lineage>
        <taxon>Bacteria</taxon>
        <taxon>Bacillati</taxon>
        <taxon>Actinomycetota</taxon>
        <taxon>Actinomycetes</taxon>
        <taxon>Propionibacteriales</taxon>
        <taxon>Propionibacteriaceae</taxon>
        <taxon>Microlunatus</taxon>
    </lineage>
</organism>
<dbReference type="RefSeq" id="WP_179751251.1">
    <property type="nucleotide sequence ID" value="NZ_JACCBU010000001.1"/>
</dbReference>
<keyword evidence="3" id="KW-1185">Reference proteome</keyword>
<evidence type="ECO:0000313" key="2">
    <source>
        <dbReference type="EMBL" id="NYE71239.1"/>
    </source>
</evidence>
<evidence type="ECO:0000313" key="3">
    <source>
        <dbReference type="Proteomes" id="UP000569914"/>
    </source>
</evidence>
<dbReference type="Proteomes" id="UP000569914">
    <property type="component" value="Unassembled WGS sequence"/>
</dbReference>
<feature type="compositionally biased region" description="Basic and acidic residues" evidence="1">
    <location>
        <begin position="1"/>
        <end position="13"/>
    </location>
</feature>
<feature type="region of interest" description="Disordered" evidence="1">
    <location>
        <begin position="1"/>
        <end position="22"/>
    </location>
</feature>
<evidence type="ECO:0000256" key="1">
    <source>
        <dbReference type="SAM" id="MobiDB-lite"/>
    </source>
</evidence>
<protein>
    <recommendedName>
        <fullName evidence="4">Phosphotransferase enzyme family protein</fullName>
    </recommendedName>
</protein>
<sequence>MTGEAEQRPRFGELRPVPPPETLARLTGAADGTTWTAERLGGDLGYPNGGMWRVTADQRRGDGPASVIVKRTGPMHLGTFPAWRLRADPADPQWWGKEAAFYASDLARTGWIEDVRTPRAEIDDHDGRRDLWLEELSGIPGSLEACRQAVAGLARWQVANADHDQPWLTGDWIARHVERQQLDNARTLAHPAWPSALERGLAPELRMVVAARVTEPAEIARRLAEFPALLANHDFHNGNIGRAGDGAVVVIDWAYVGPGPVGHDAGHLALTLEPQGAVDPADAWRTLTSAYLEALIDSGWTGDPDQVRRSMIISNQLRLGWWIDALLAAADQLSDQGLAARSRLLIFLAGLLISEA</sequence>
<comment type="caution">
    <text evidence="2">The sequence shown here is derived from an EMBL/GenBank/DDBJ whole genome shotgun (WGS) entry which is preliminary data.</text>
</comment>
<proteinExistence type="predicted"/>
<dbReference type="InterPro" id="IPR011009">
    <property type="entry name" value="Kinase-like_dom_sf"/>
</dbReference>
<dbReference type="AlphaFoldDB" id="A0A7Y9I7L3"/>
<accession>A0A7Y9I7L3</accession>
<evidence type="ECO:0008006" key="4">
    <source>
        <dbReference type="Google" id="ProtNLM"/>
    </source>
</evidence>
<dbReference type="EMBL" id="JACCBU010000001">
    <property type="protein sequence ID" value="NYE71239.1"/>
    <property type="molecule type" value="Genomic_DNA"/>
</dbReference>
<reference evidence="2 3" key="1">
    <citation type="submission" date="2020-07" db="EMBL/GenBank/DDBJ databases">
        <title>Sequencing the genomes of 1000 actinobacteria strains.</title>
        <authorList>
            <person name="Klenk H.-P."/>
        </authorList>
    </citation>
    <scope>NUCLEOTIDE SEQUENCE [LARGE SCALE GENOMIC DNA]</scope>
    <source>
        <strain evidence="2 3">DSM 22083</strain>
    </source>
</reference>
<name>A0A7Y9I7L3_9ACTN</name>